<dbReference type="EMBL" id="CP144695">
    <property type="protein sequence ID" value="WVZ07170.1"/>
    <property type="molecule type" value="Genomic_DNA"/>
</dbReference>
<accession>A0AAQ3NBS3</accession>
<keyword evidence="2" id="KW-1185">Reference proteome</keyword>
<dbReference type="AlphaFoldDB" id="A0AAQ3NBS3"/>
<name>A0AAQ3NBS3_VIGMU</name>
<evidence type="ECO:0000313" key="2">
    <source>
        <dbReference type="Proteomes" id="UP001374535"/>
    </source>
</evidence>
<evidence type="ECO:0000313" key="1">
    <source>
        <dbReference type="EMBL" id="WVZ07170.1"/>
    </source>
</evidence>
<dbReference type="Proteomes" id="UP001374535">
    <property type="component" value="Chromosome 6"/>
</dbReference>
<gene>
    <name evidence="1" type="ORF">V8G54_020516</name>
</gene>
<proteinExistence type="predicted"/>
<organism evidence="1 2">
    <name type="scientific">Vigna mungo</name>
    <name type="common">Black gram</name>
    <name type="synonym">Phaseolus mungo</name>
    <dbReference type="NCBI Taxonomy" id="3915"/>
    <lineage>
        <taxon>Eukaryota</taxon>
        <taxon>Viridiplantae</taxon>
        <taxon>Streptophyta</taxon>
        <taxon>Embryophyta</taxon>
        <taxon>Tracheophyta</taxon>
        <taxon>Spermatophyta</taxon>
        <taxon>Magnoliopsida</taxon>
        <taxon>eudicotyledons</taxon>
        <taxon>Gunneridae</taxon>
        <taxon>Pentapetalae</taxon>
        <taxon>rosids</taxon>
        <taxon>fabids</taxon>
        <taxon>Fabales</taxon>
        <taxon>Fabaceae</taxon>
        <taxon>Papilionoideae</taxon>
        <taxon>50 kb inversion clade</taxon>
        <taxon>NPAAA clade</taxon>
        <taxon>indigoferoid/millettioid clade</taxon>
        <taxon>Phaseoleae</taxon>
        <taxon>Vigna</taxon>
    </lineage>
</organism>
<reference evidence="1 2" key="1">
    <citation type="journal article" date="2023" name="Life. Sci Alliance">
        <title>Evolutionary insights into 3D genome organization and epigenetic landscape of Vigna mungo.</title>
        <authorList>
            <person name="Junaid A."/>
            <person name="Singh B."/>
            <person name="Bhatia S."/>
        </authorList>
    </citation>
    <scope>NUCLEOTIDE SEQUENCE [LARGE SCALE GENOMIC DNA]</scope>
    <source>
        <strain evidence="1">Urdbean</strain>
    </source>
</reference>
<sequence length="166" mass="19423">MNLLADLGITNQSTSIYSASQTKIRQLQTLLHHFDKQLQRLQAFLVLTKSRQNSVIRHRILLGHFIKHLQSQIHQPKLHIHGNHLSPSYNIPHFHLLKQPLHILKGSKLSVKPSESISNVQTSFQTQFNSVRVNLLTFHQRRTRRQKYRQGEIINSKSIRRLHVTE</sequence>
<protein>
    <submittedName>
        <fullName evidence="1">Uncharacterized protein</fullName>
    </submittedName>
</protein>